<gene>
    <name evidence="2" type="ORF">J108_23495</name>
</gene>
<evidence type="ECO:0000313" key="2">
    <source>
        <dbReference type="EMBL" id="EPQ20981.1"/>
    </source>
</evidence>
<dbReference type="AlphaFoldDB" id="A0A829HN68"/>
<dbReference type="EMBL" id="ATFQ01000040">
    <property type="protein sequence ID" value="EPQ20981.1"/>
    <property type="molecule type" value="Genomic_DNA"/>
</dbReference>
<comment type="caution">
    <text evidence="2">The sequence shown here is derived from an EMBL/GenBank/DDBJ whole genome shotgun (WGS) entry which is preliminary data.</text>
</comment>
<feature type="region of interest" description="Disordered" evidence="1">
    <location>
        <begin position="130"/>
        <end position="151"/>
    </location>
</feature>
<accession>A0A829HN68</accession>
<evidence type="ECO:0000313" key="3">
    <source>
        <dbReference type="Proteomes" id="UP000014969"/>
    </source>
</evidence>
<feature type="region of interest" description="Disordered" evidence="1">
    <location>
        <begin position="316"/>
        <end position="336"/>
    </location>
</feature>
<name>A0A829HN68_9MYCO</name>
<dbReference type="Proteomes" id="UP000014969">
    <property type="component" value="Unassembled WGS sequence"/>
</dbReference>
<organism evidence="2 3">
    <name type="scientific">Mycobacteroides abscessus subsp. bolletii CRM-0020</name>
    <dbReference type="NCBI Taxonomy" id="1306401"/>
    <lineage>
        <taxon>Bacteria</taxon>
        <taxon>Bacillati</taxon>
        <taxon>Actinomycetota</taxon>
        <taxon>Actinomycetes</taxon>
        <taxon>Mycobacteriales</taxon>
        <taxon>Mycobacteriaceae</taxon>
        <taxon>Mycobacteroides</taxon>
        <taxon>Mycobacteroides abscessus</taxon>
    </lineage>
</organism>
<reference evidence="2 3" key="1">
    <citation type="journal article" date="2013" name="Genome Announc.">
        <title>Genome Sequence of an Epidemic Isolate of Mycobacterium abscessus subsp. bolletii from Rio de Janeiro, Brazil.</title>
        <authorList>
            <person name="Davidson R.M."/>
            <person name="Reynolds P.R."/>
            <person name="Farias-Hesson E."/>
            <person name="Duarte R.S."/>
            <person name="Jackson M."/>
            <person name="Strong M."/>
        </authorList>
    </citation>
    <scope>NUCLEOTIDE SEQUENCE [LARGE SCALE GENOMIC DNA]</scope>
    <source>
        <strain evidence="2 3">CRM-0020</strain>
    </source>
</reference>
<dbReference type="RefSeq" id="WP_020724469.1">
    <property type="nucleotide sequence ID" value="NZ_ATFQ01000040.1"/>
</dbReference>
<protein>
    <submittedName>
        <fullName evidence="2">Uncharacterized protein</fullName>
    </submittedName>
</protein>
<sequence>MVRLLAAPGRATMRVYNDGTKKHSDTAPLTDKLPAKASAVYVFTKAETTDWIPFDFDTTRGTAEQVSADMAQAAEWVVQCGGVAVSDYNPSNGGRHLLVPLAHGTTASAAEMSHLMKLLQTRLPTLDISPATGRTEGCLTPPGSPTKKRDGHRLLDGPLSAAVEAFATRSRPELLPNLYVLLGAIQPSAADLAAAEAAIEHADYTQGAGDEMTLTTPWRTYEPYPADVEAFARSGHMNRAWPSRSEARMAVITAAIWRGHSLATIEALMSPGQIWHDGLGQAFRFDRDGRPRGWKHQLNRDFHKAMRWLINGHLQDRRRRHKRKDSPGGHSGFLIGSRGPQEYRAWLANSFAWADREFPGQRYRWTVYAFFQTTVFHALMGGKVVNGTPVVDVGGRSLALGSGLLSEHTMWNVAADVRDREGSPLMLVRNGLGRKADCYALTMQNVVETDPVRLSRARVEEVHTAWKVLGHHRRRIYELVAYFGLRNTADVFAAARVTASTGNVTINALVDAQLLVRDGKGTVALGAKTLDDIAAENRTEDLKAERIAQYAAERTVWWSWLDLREQEISAAINSAPADADTAAKPGNPEGDPLIEQDIIDSRMATGPPVQDWADQALDRIEADRAWVVEDEKAALALLGSQLGARIIAHA</sequence>
<proteinExistence type="predicted"/>
<evidence type="ECO:0000256" key="1">
    <source>
        <dbReference type="SAM" id="MobiDB-lite"/>
    </source>
</evidence>